<evidence type="ECO:0000313" key="6">
    <source>
        <dbReference type="EMBL" id="AOZ71939.1"/>
    </source>
</evidence>
<proteinExistence type="predicted"/>
<feature type="signal peptide" evidence="4">
    <location>
        <begin position="1"/>
        <end position="23"/>
    </location>
</feature>
<gene>
    <name evidence="6" type="ORF">BK816_00400</name>
</gene>
<organism evidence="6 7">
    <name type="scientific">Boudabousia tangfeifanii</name>
    <dbReference type="NCBI Taxonomy" id="1912795"/>
    <lineage>
        <taxon>Bacteria</taxon>
        <taxon>Bacillati</taxon>
        <taxon>Actinomycetota</taxon>
        <taxon>Actinomycetes</taxon>
        <taxon>Actinomycetales</taxon>
        <taxon>Actinomycetaceae</taxon>
        <taxon>Boudabousia</taxon>
    </lineage>
</organism>
<dbReference type="Pfam" id="PF13855">
    <property type="entry name" value="LRR_8"/>
    <property type="match status" value="1"/>
</dbReference>
<name>A0A1D9MIC3_9ACTO</name>
<dbReference type="PROSITE" id="PS51272">
    <property type="entry name" value="SLH"/>
    <property type="match status" value="3"/>
</dbReference>
<dbReference type="GO" id="GO:0031012">
    <property type="term" value="C:extracellular matrix"/>
    <property type="evidence" value="ECO:0007669"/>
    <property type="project" value="TreeGrafter"/>
</dbReference>
<feature type="domain" description="SLH" evidence="5">
    <location>
        <begin position="194"/>
        <end position="261"/>
    </location>
</feature>
<reference evidence="6 7" key="1">
    <citation type="submission" date="2016-10" db="EMBL/GenBank/DDBJ databases">
        <title>Actinomyces aegypiusis sp. nov., isolated from the Aegypius monachus in Qinghai Tibet Plateau China.</title>
        <authorList>
            <person name="Wang Y."/>
        </authorList>
    </citation>
    <scope>NUCLEOTIDE SEQUENCE [LARGE SCALE GENOMIC DNA]</scope>
    <source>
        <strain evidence="6 7">VUL4_3</strain>
    </source>
</reference>
<dbReference type="SMART" id="SM00364">
    <property type="entry name" value="LRR_BAC"/>
    <property type="match status" value="4"/>
</dbReference>
<dbReference type="Gene3D" id="3.80.10.10">
    <property type="entry name" value="Ribonuclease Inhibitor"/>
    <property type="match status" value="2"/>
</dbReference>
<dbReference type="InterPro" id="IPR001611">
    <property type="entry name" value="Leu-rich_rpt"/>
</dbReference>
<feature type="domain" description="SLH" evidence="5">
    <location>
        <begin position="51"/>
        <end position="116"/>
    </location>
</feature>
<dbReference type="InterPro" id="IPR032675">
    <property type="entry name" value="LRR_dom_sf"/>
</dbReference>
<keyword evidence="7" id="KW-1185">Reference proteome</keyword>
<dbReference type="Pfam" id="PF00395">
    <property type="entry name" value="SLH"/>
    <property type="match status" value="1"/>
</dbReference>
<evidence type="ECO:0000313" key="7">
    <source>
        <dbReference type="Proteomes" id="UP000176288"/>
    </source>
</evidence>
<dbReference type="SMART" id="SM00369">
    <property type="entry name" value="LRR_TYP"/>
    <property type="match status" value="3"/>
</dbReference>
<dbReference type="EMBL" id="CP017812">
    <property type="protein sequence ID" value="AOZ71939.1"/>
    <property type="molecule type" value="Genomic_DNA"/>
</dbReference>
<dbReference type="KEGG" id="avu:BK816_00400"/>
<sequence length="571" mass="64117">MRSRSLVAIAATTGLAISGLLPALTPMVTGENSVPAAQAATKIVVASAKARGGKFVDVPANMFLSGEMAWLADKGISTGWPAGNNQRAYRPLINIERQAMAAFLYRMAGIKNYQAPATSKFADVPTNHPFYQQISWMASTGITTGWVRDGKRYFNPDGPVNRDAMAAFIYRFAGKYPAKVSKAVRSVTKNFNPSGTVFADVTKGTDFAKEMEWLRRTLISTGWPGSNGKRYYRPVTPIHRDAMAAFLYRLQNNKLVNIPPRKANLAKGKNWLKQSCRSSPDEINCNRPLPLNVDTAAALNQYKNLTKLRLRVSDKHEVSNDFVLKLSSLKLLQLSAYYNDKKVHPFPNIKHLPKLEKLYLTDMNGHPYPVAKVPAFYAPNLKDFDIHRSYITLKRLPLTKVEAFKAPKLEHFKIDGASISSLPKLNLPKLRGLYLTDNKLSRLPDISAMPSLEKAYFTDNPIRNVANARLPRNLKTLGLQRNQLTSFSGLRSGSLEYLYLTGNQIRTVDTRSINLPRLKRLEMADNKLRRLPTLVFPSLQTLDVSRNYLKLKPVVKTNYKYLHILWGGQHV</sequence>
<dbReference type="Proteomes" id="UP000176288">
    <property type="component" value="Chromosome"/>
</dbReference>
<evidence type="ECO:0000256" key="2">
    <source>
        <dbReference type="ARBA" id="ARBA00022729"/>
    </source>
</evidence>
<dbReference type="PANTHER" id="PTHR24373">
    <property type="entry name" value="SLIT RELATED LEUCINE-RICH REPEAT NEURONAL PROTEIN"/>
    <property type="match status" value="1"/>
</dbReference>
<keyword evidence="2 4" id="KW-0732">Signal</keyword>
<dbReference type="GO" id="GO:0005615">
    <property type="term" value="C:extracellular space"/>
    <property type="evidence" value="ECO:0007669"/>
    <property type="project" value="TreeGrafter"/>
</dbReference>
<protein>
    <recommendedName>
        <fullName evidence="5">SLH domain-containing protein</fullName>
    </recommendedName>
</protein>
<dbReference type="InterPro" id="IPR001119">
    <property type="entry name" value="SLH_dom"/>
</dbReference>
<dbReference type="STRING" id="1912795.BK816_00400"/>
<dbReference type="SUPFAM" id="SSF52058">
    <property type="entry name" value="L domain-like"/>
    <property type="match status" value="1"/>
</dbReference>
<dbReference type="InterPro" id="IPR003591">
    <property type="entry name" value="Leu-rich_rpt_typical-subtyp"/>
</dbReference>
<evidence type="ECO:0000259" key="5">
    <source>
        <dbReference type="PROSITE" id="PS51272"/>
    </source>
</evidence>
<keyword evidence="3" id="KW-0677">Repeat</keyword>
<feature type="chain" id="PRO_5039331522" description="SLH domain-containing protein" evidence="4">
    <location>
        <begin position="24"/>
        <end position="571"/>
    </location>
</feature>
<feature type="domain" description="SLH" evidence="5">
    <location>
        <begin position="117"/>
        <end position="183"/>
    </location>
</feature>
<dbReference type="PANTHER" id="PTHR24373:SF370">
    <property type="entry name" value="FISH-LIPS, ISOFORM E"/>
    <property type="match status" value="1"/>
</dbReference>
<keyword evidence="1" id="KW-0433">Leucine-rich repeat</keyword>
<evidence type="ECO:0000256" key="1">
    <source>
        <dbReference type="ARBA" id="ARBA00022614"/>
    </source>
</evidence>
<evidence type="ECO:0000256" key="3">
    <source>
        <dbReference type="ARBA" id="ARBA00022737"/>
    </source>
</evidence>
<evidence type="ECO:0000256" key="4">
    <source>
        <dbReference type="SAM" id="SignalP"/>
    </source>
</evidence>
<dbReference type="AlphaFoldDB" id="A0A1D9MIC3"/>
<dbReference type="InterPro" id="IPR050328">
    <property type="entry name" value="Dev_Immune_Receptor"/>
</dbReference>
<dbReference type="RefSeq" id="WP_071163405.1">
    <property type="nucleotide sequence ID" value="NZ_CP017812.1"/>
</dbReference>
<dbReference type="PROSITE" id="PS51450">
    <property type="entry name" value="LRR"/>
    <property type="match status" value="2"/>
</dbReference>
<accession>A0A1D9MIC3</accession>